<keyword evidence="6 9" id="KW-0812">Transmembrane</keyword>
<comment type="similarity">
    <text evidence="2 10">Belongs to the binding-protein-dependent transport system permease family. CysTW subfamily.</text>
</comment>
<keyword evidence="4 10" id="KW-1003">Cell membrane</keyword>
<keyword evidence="5 10" id="KW-0500">Molybdenum</keyword>
<dbReference type="SUPFAM" id="SSF161098">
    <property type="entry name" value="MetI-like"/>
    <property type="match status" value="1"/>
</dbReference>
<keyword evidence="7 9" id="KW-1133">Transmembrane helix</keyword>
<dbReference type="Pfam" id="PF00528">
    <property type="entry name" value="BPD_transp_1"/>
    <property type="match status" value="1"/>
</dbReference>
<dbReference type="PROSITE" id="PS50928">
    <property type="entry name" value="ABC_TM1"/>
    <property type="match status" value="1"/>
</dbReference>
<sequence length="284" mass="29319">MTPRRILGEQSGTPAGTGIPGWILVVAALGALFVLLPIVAMVTRVDWARFGTLITSPSSLDALLLSLRTSVAATIACLVLGVPMAVVLARVPFRGRGLVRAIVLLPLVLPPVVGGLALLALYGRRGLLDGAIPIAFSTPAVVIAQTFVALPFLVLSLEGALRTTGERYEAVAATLGARPSAVLFRVTLPLVAPAIVSGSILSFARALGEFGATLTFAGSLQGTTRTLPLEIYLQRETDPDAAVALSLVLIAVAIAVVAVAHGAGEPLRRRPRPAGAARTPEVAR</sequence>
<protein>
    <recommendedName>
        <fullName evidence="10">Molybdenum transport system permease</fullName>
    </recommendedName>
</protein>
<dbReference type="GO" id="GO:0005886">
    <property type="term" value="C:plasma membrane"/>
    <property type="evidence" value="ECO:0007669"/>
    <property type="project" value="UniProtKB-SubCell"/>
</dbReference>
<dbReference type="InterPro" id="IPR035906">
    <property type="entry name" value="MetI-like_sf"/>
</dbReference>
<proteinExistence type="inferred from homology"/>
<dbReference type="RefSeq" id="WP_343063570.1">
    <property type="nucleotide sequence ID" value="NZ_BAABEH010000001.1"/>
</dbReference>
<dbReference type="InterPro" id="IPR006469">
    <property type="entry name" value="NifC_ABC_porter"/>
</dbReference>
<gene>
    <name evidence="12" type="ORF">HNR13_002944</name>
</gene>
<dbReference type="NCBIfam" id="TIGR02141">
    <property type="entry name" value="modB_ABC"/>
    <property type="match status" value="1"/>
</dbReference>
<dbReference type="GO" id="GO:0015098">
    <property type="term" value="F:molybdate ion transmembrane transporter activity"/>
    <property type="evidence" value="ECO:0007669"/>
    <property type="project" value="UniProtKB-UniRule"/>
</dbReference>
<dbReference type="EMBL" id="JACCFL010000001">
    <property type="protein sequence ID" value="NYJ24657.1"/>
    <property type="molecule type" value="Genomic_DNA"/>
</dbReference>
<dbReference type="AlphaFoldDB" id="A0A853CVH1"/>
<evidence type="ECO:0000256" key="1">
    <source>
        <dbReference type="ARBA" id="ARBA00004651"/>
    </source>
</evidence>
<organism evidence="12 13">
    <name type="scientific">Leifsonia shinshuensis</name>
    <dbReference type="NCBI Taxonomy" id="150026"/>
    <lineage>
        <taxon>Bacteria</taxon>
        <taxon>Bacillati</taxon>
        <taxon>Actinomycetota</taxon>
        <taxon>Actinomycetes</taxon>
        <taxon>Micrococcales</taxon>
        <taxon>Microbacteriaceae</taxon>
        <taxon>Leifsonia</taxon>
    </lineage>
</organism>
<accession>A0A853CVH1</accession>
<keyword evidence="3 9" id="KW-0813">Transport</keyword>
<evidence type="ECO:0000256" key="9">
    <source>
        <dbReference type="RuleBase" id="RU363032"/>
    </source>
</evidence>
<dbReference type="InterPro" id="IPR011867">
    <property type="entry name" value="ModB_ABC"/>
</dbReference>
<evidence type="ECO:0000313" key="13">
    <source>
        <dbReference type="Proteomes" id="UP000578352"/>
    </source>
</evidence>
<feature type="domain" description="ABC transmembrane type-1" evidence="11">
    <location>
        <begin position="63"/>
        <end position="260"/>
    </location>
</feature>
<feature type="transmembrane region" description="Helical" evidence="9">
    <location>
        <begin position="62"/>
        <end position="89"/>
    </location>
</feature>
<comment type="subcellular location">
    <subcellularLocation>
        <location evidence="1 9">Cell membrane</location>
        <topology evidence="1 9">Multi-pass membrane protein</topology>
    </subcellularLocation>
</comment>
<evidence type="ECO:0000256" key="10">
    <source>
        <dbReference type="RuleBase" id="RU365097"/>
    </source>
</evidence>
<evidence type="ECO:0000313" key="12">
    <source>
        <dbReference type="EMBL" id="NYJ24657.1"/>
    </source>
</evidence>
<dbReference type="CDD" id="cd06261">
    <property type="entry name" value="TM_PBP2"/>
    <property type="match status" value="1"/>
</dbReference>
<evidence type="ECO:0000259" key="11">
    <source>
        <dbReference type="PROSITE" id="PS50928"/>
    </source>
</evidence>
<feature type="transmembrane region" description="Helical" evidence="9">
    <location>
        <begin position="241"/>
        <end position="263"/>
    </location>
</feature>
<evidence type="ECO:0000256" key="5">
    <source>
        <dbReference type="ARBA" id="ARBA00022505"/>
    </source>
</evidence>
<feature type="transmembrane region" description="Helical" evidence="9">
    <location>
        <begin position="101"/>
        <end position="122"/>
    </location>
</feature>
<evidence type="ECO:0000256" key="4">
    <source>
        <dbReference type="ARBA" id="ARBA00022475"/>
    </source>
</evidence>
<evidence type="ECO:0000256" key="3">
    <source>
        <dbReference type="ARBA" id="ARBA00022448"/>
    </source>
</evidence>
<dbReference type="Gene3D" id="1.10.3720.10">
    <property type="entry name" value="MetI-like"/>
    <property type="match status" value="1"/>
</dbReference>
<evidence type="ECO:0000256" key="6">
    <source>
        <dbReference type="ARBA" id="ARBA00022692"/>
    </source>
</evidence>
<dbReference type="InterPro" id="IPR000515">
    <property type="entry name" value="MetI-like"/>
</dbReference>
<feature type="transmembrane region" description="Helical" evidence="9">
    <location>
        <begin position="134"/>
        <end position="161"/>
    </location>
</feature>
<reference evidence="12 13" key="1">
    <citation type="submission" date="2020-07" db="EMBL/GenBank/DDBJ databases">
        <title>Sequencing the genomes of 1000 actinobacteria strains.</title>
        <authorList>
            <person name="Klenk H.-P."/>
        </authorList>
    </citation>
    <scope>NUCLEOTIDE SEQUENCE [LARGE SCALE GENOMIC DNA]</scope>
    <source>
        <strain evidence="12 13">DSM 15165</strain>
    </source>
</reference>
<feature type="transmembrane region" description="Helical" evidence="9">
    <location>
        <begin position="21"/>
        <end position="42"/>
    </location>
</feature>
<dbReference type="PANTHER" id="PTHR30183">
    <property type="entry name" value="MOLYBDENUM TRANSPORT SYSTEM PERMEASE PROTEIN MODB"/>
    <property type="match status" value="1"/>
</dbReference>
<evidence type="ECO:0000256" key="8">
    <source>
        <dbReference type="ARBA" id="ARBA00023136"/>
    </source>
</evidence>
<feature type="transmembrane region" description="Helical" evidence="9">
    <location>
        <begin position="182"/>
        <end position="204"/>
    </location>
</feature>
<comment type="function">
    <text evidence="10">Part of the binding-protein-dependent transport system for molybdenum; probably responsible for the translocation of the substrate across the membrane.</text>
</comment>
<evidence type="ECO:0000256" key="7">
    <source>
        <dbReference type="ARBA" id="ARBA00022989"/>
    </source>
</evidence>
<dbReference type="Proteomes" id="UP000578352">
    <property type="component" value="Unassembled WGS sequence"/>
</dbReference>
<name>A0A853CVH1_9MICO</name>
<comment type="caution">
    <text evidence="12">The sequence shown here is derived from an EMBL/GenBank/DDBJ whole genome shotgun (WGS) entry which is preliminary data.</text>
</comment>
<dbReference type="NCBIfam" id="TIGR01581">
    <property type="entry name" value="Mo_ABC_porter"/>
    <property type="match status" value="1"/>
</dbReference>
<evidence type="ECO:0000256" key="2">
    <source>
        <dbReference type="ARBA" id="ARBA00007069"/>
    </source>
</evidence>
<dbReference type="PANTHER" id="PTHR30183:SF3">
    <property type="entry name" value="MOLYBDENUM TRANSPORT SYSTEM PERMEASE PROTEIN MODB"/>
    <property type="match status" value="1"/>
</dbReference>
<keyword evidence="8 9" id="KW-0472">Membrane</keyword>